<evidence type="ECO:0000313" key="1">
    <source>
        <dbReference type="EMBL" id="MFK7004814.1"/>
    </source>
</evidence>
<accession>A0ABW8PJP3</accession>
<reference evidence="1 2" key="1">
    <citation type="submission" date="2024-02" db="EMBL/GenBank/DDBJ databases">
        <title>Comparative Genomic Analysis of Flavobacterium Species Causing Columnaris Disease of Freshwater Fish in Thailand: Insights into Virulence and Resistance Mechanisms.</title>
        <authorList>
            <person name="Nguyen D."/>
            <person name="Chokmangmeepisarn P."/>
            <person name="Khianchaikhan K."/>
            <person name="Morishita M."/>
            <person name="Bunnoy A."/>
            <person name="Rodkhum C."/>
        </authorList>
    </citation>
    <scope>NUCLEOTIDE SEQUENCE [LARGE SCALE GENOMIC DNA]</scope>
    <source>
        <strain evidence="1 2">PCBSB2203</strain>
    </source>
</reference>
<organism evidence="1 2">
    <name type="scientific">Flavobacterium covae</name>
    <dbReference type="NCBI Taxonomy" id="2906076"/>
    <lineage>
        <taxon>Bacteria</taxon>
        <taxon>Pseudomonadati</taxon>
        <taxon>Bacteroidota</taxon>
        <taxon>Flavobacteriia</taxon>
        <taxon>Flavobacteriales</taxon>
        <taxon>Flavobacteriaceae</taxon>
        <taxon>Flavobacterium</taxon>
    </lineage>
</organism>
<comment type="caution">
    <text evidence="1">The sequence shown here is derived from an EMBL/GenBank/DDBJ whole genome shotgun (WGS) entry which is preliminary data.</text>
</comment>
<proteinExistence type="predicted"/>
<name>A0ABW8PJP3_9FLAO</name>
<protein>
    <submittedName>
        <fullName evidence="1">Uncharacterized protein</fullName>
    </submittedName>
</protein>
<sequence length="247" mass="29623">MKKQIKELNHNLTQNVNFSSYGFSLYEEDEVDFAYKYQRKENDKIDKITYSFEKDKWREKSSLSSIGFGIVFPIINTIIENIEFEEKFYSPKDEYTVIQIPNYDKKVDYYSNLIGSTNIIENKEINFQHYEYVKSEFINQLKENVLPFFSKFQSLQDINDKILEKEEFSNYYKYIFGETGAKVLIIMKLCNSNKYQEYKKWSDNIIAKQIADPMYEDYKDILINQQATMDKLYNYLESGAYKNLLKE</sequence>
<dbReference type="RefSeq" id="WP_088467016.1">
    <property type="nucleotide sequence ID" value="NZ_JAZHOJ010000047.1"/>
</dbReference>
<evidence type="ECO:0000313" key="2">
    <source>
        <dbReference type="Proteomes" id="UP001621713"/>
    </source>
</evidence>
<keyword evidence="2" id="KW-1185">Reference proteome</keyword>
<dbReference type="EMBL" id="JAZHOJ010000047">
    <property type="protein sequence ID" value="MFK7004814.1"/>
    <property type="molecule type" value="Genomic_DNA"/>
</dbReference>
<dbReference type="Proteomes" id="UP001621713">
    <property type="component" value="Unassembled WGS sequence"/>
</dbReference>
<gene>
    <name evidence="1" type="ORF">V3467_13310</name>
</gene>